<dbReference type="EMBL" id="BONW01000019">
    <property type="protein sequence ID" value="GIG89064.1"/>
    <property type="molecule type" value="Genomic_DNA"/>
</dbReference>
<keyword evidence="2" id="KW-1133">Transmembrane helix</keyword>
<dbReference type="RefSeq" id="WP_203867573.1">
    <property type="nucleotide sequence ID" value="NZ_BONW01000019.1"/>
</dbReference>
<name>A0ABQ4E2Y1_9ACTN</name>
<feature type="region of interest" description="Disordered" evidence="1">
    <location>
        <begin position="223"/>
        <end position="251"/>
    </location>
</feature>
<keyword evidence="2" id="KW-0812">Transmembrane</keyword>
<feature type="compositionally biased region" description="Low complexity" evidence="1">
    <location>
        <begin position="290"/>
        <end position="302"/>
    </location>
</feature>
<feature type="compositionally biased region" description="Polar residues" evidence="1">
    <location>
        <begin position="100"/>
        <end position="114"/>
    </location>
</feature>
<keyword evidence="4" id="KW-1185">Reference proteome</keyword>
<gene>
    <name evidence="3" type="ORF">Pen02_40000</name>
</gene>
<protein>
    <submittedName>
        <fullName evidence="3">Uncharacterized protein</fullName>
    </submittedName>
</protein>
<evidence type="ECO:0000256" key="2">
    <source>
        <dbReference type="SAM" id="Phobius"/>
    </source>
</evidence>
<feature type="transmembrane region" description="Helical" evidence="2">
    <location>
        <begin position="195"/>
        <end position="217"/>
    </location>
</feature>
<evidence type="ECO:0000313" key="4">
    <source>
        <dbReference type="Proteomes" id="UP000646749"/>
    </source>
</evidence>
<feature type="compositionally biased region" description="Low complexity" evidence="1">
    <location>
        <begin position="168"/>
        <end position="181"/>
    </location>
</feature>
<dbReference type="Proteomes" id="UP000646749">
    <property type="component" value="Unassembled WGS sequence"/>
</dbReference>
<reference evidence="3 4" key="1">
    <citation type="submission" date="2021-01" db="EMBL/GenBank/DDBJ databases">
        <title>Whole genome shotgun sequence of Plantactinospora endophytica NBRC 110450.</title>
        <authorList>
            <person name="Komaki H."/>
            <person name="Tamura T."/>
        </authorList>
    </citation>
    <scope>NUCLEOTIDE SEQUENCE [LARGE SCALE GENOMIC DNA]</scope>
    <source>
        <strain evidence="3 4">NBRC 110450</strain>
    </source>
</reference>
<evidence type="ECO:0000256" key="1">
    <source>
        <dbReference type="SAM" id="MobiDB-lite"/>
    </source>
</evidence>
<sequence length="415" mass="41545">MTGGQFREVDLDLLADYVGGALDGTPDEIEIARLVDQDAAWAEAYADLTAGIDAVRLDLADWAATPVPMPSAVVDRLTSALARATPPGAAHPTPPDSTAPVDSSTRTDNSTTADNDAEELVGASAEPVDSPEADGDSGSAAPDTRPGPSGGAPGGPTRPAGRPRRQLPAVPAQPGTGTAPGPGRPGRRRRWTRRMAGPILVATVVAGFAGFAVSRLVDAGNSGADQPAGTAMSTAEDGSAPQVFGSGPPRAVLEPSAERVLATGTDYTPTSLPDTVSDLAKQAAPPAPPAATTRSSPSARASGTEQDESTPAPEQATPDTATGASPPCCAPMGAAGGLDRLADRSVLAACLDAIAAAHARGPVAVELVDYATFQGSAALVVVFTDPSGARWAWVTGPNCGSPAAGADRVYQSRVG</sequence>
<keyword evidence="2" id="KW-0472">Membrane</keyword>
<organism evidence="3 4">
    <name type="scientific">Plantactinospora endophytica</name>
    <dbReference type="NCBI Taxonomy" id="673535"/>
    <lineage>
        <taxon>Bacteria</taxon>
        <taxon>Bacillati</taxon>
        <taxon>Actinomycetota</taxon>
        <taxon>Actinomycetes</taxon>
        <taxon>Micromonosporales</taxon>
        <taxon>Micromonosporaceae</taxon>
        <taxon>Plantactinospora</taxon>
    </lineage>
</organism>
<feature type="region of interest" description="Disordered" evidence="1">
    <location>
        <begin position="84"/>
        <end position="189"/>
    </location>
</feature>
<proteinExistence type="predicted"/>
<accession>A0ABQ4E2Y1</accession>
<feature type="region of interest" description="Disordered" evidence="1">
    <location>
        <begin position="280"/>
        <end position="327"/>
    </location>
</feature>
<comment type="caution">
    <text evidence="3">The sequence shown here is derived from an EMBL/GenBank/DDBJ whole genome shotgun (WGS) entry which is preliminary data.</text>
</comment>
<evidence type="ECO:0000313" key="3">
    <source>
        <dbReference type="EMBL" id="GIG89064.1"/>
    </source>
</evidence>